<proteinExistence type="predicted"/>
<organism evidence="1 2">
    <name type="scientific">Dyadobacter chenwenxiniae</name>
    <dbReference type="NCBI Taxonomy" id="2906456"/>
    <lineage>
        <taxon>Bacteria</taxon>
        <taxon>Pseudomonadati</taxon>
        <taxon>Bacteroidota</taxon>
        <taxon>Cytophagia</taxon>
        <taxon>Cytophagales</taxon>
        <taxon>Spirosomataceae</taxon>
        <taxon>Dyadobacter</taxon>
    </lineage>
</organism>
<sequence>MSSTQQQQQAQPALTAEEILQHFLDYENDPIEIERLHNDMLLHYLRSTDEWNLSRHLAVKAIDQCETVTMLLRHIGAWKR</sequence>
<name>A0A9X1TE23_9BACT</name>
<dbReference type="RefSeq" id="WP_234655611.1">
    <property type="nucleotide sequence ID" value="NZ_CP094997.1"/>
</dbReference>
<evidence type="ECO:0000313" key="2">
    <source>
        <dbReference type="Proteomes" id="UP001139000"/>
    </source>
</evidence>
<dbReference type="Proteomes" id="UP001139000">
    <property type="component" value="Unassembled WGS sequence"/>
</dbReference>
<keyword evidence="2" id="KW-1185">Reference proteome</keyword>
<reference evidence="1" key="1">
    <citation type="submission" date="2021-12" db="EMBL/GenBank/DDBJ databases">
        <title>Novel species in genus Dyadobacter.</title>
        <authorList>
            <person name="Ma C."/>
        </authorList>
    </citation>
    <scope>NUCLEOTIDE SEQUENCE</scope>
    <source>
        <strain evidence="1">LJ419</strain>
    </source>
</reference>
<dbReference type="AlphaFoldDB" id="A0A9X1TE23"/>
<evidence type="ECO:0000313" key="1">
    <source>
        <dbReference type="EMBL" id="MCF0062501.1"/>
    </source>
</evidence>
<dbReference type="EMBL" id="JAJTTC010000002">
    <property type="protein sequence ID" value="MCF0062501.1"/>
    <property type="molecule type" value="Genomic_DNA"/>
</dbReference>
<accession>A0A9X1TE23</accession>
<gene>
    <name evidence="1" type="ORF">LXM26_13425</name>
</gene>
<protein>
    <submittedName>
        <fullName evidence="1">Uncharacterized protein</fullName>
    </submittedName>
</protein>
<comment type="caution">
    <text evidence="1">The sequence shown here is derived from an EMBL/GenBank/DDBJ whole genome shotgun (WGS) entry which is preliminary data.</text>
</comment>